<dbReference type="EMBL" id="CM007381">
    <property type="protein sequence ID" value="ONK81919.1"/>
    <property type="molecule type" value="Genomic_DNA"/>
</dbReference>
<reference evidence="3" key="1">
    <citation type="journal article" date="2017" name="Nat. Commun.">
        <title>The asparagus genome sheds light on the origin and evolution of a young Y chromosome.</title>
        <authorList>
            <person name="Harkess A."/>
            <person name="Zhou J."/>
            <person name="Xu C."/>
            <person name="Bowers J.E."/>
            <person name="Van der Hulst R."/>
            <person name="Ayyampalayam S."/>
            <person name="Mercati F."/>
            <person name="Riccardi P."/>
            <person name="McKain M.R."/>
            <person name="Kakrana A."/>
            <person name="Tang H."/>
            <person name="Ray J."/>
            <person name="Groenendijk J."/>
            <person name="Arikit S."/>
            <person name="Mathioni S.M."/>
            <person name="Nakano M."/>
            <person name="Shan H."/>
            <person name="Telgmann-Rauber A."/>
            <person name="Kanno A."/>
            <person name="Yue Z."/>
            <person name="Chen H."/>
            <person name="Li W."/>
            <person name="Chen Y."/>
            <person name="Xu X."/>
            <person name="Zhang Y."/>
            <person name="Luo S."/>
            <person name="Chen H."/>
            <person name="Gao J."/>
            <person name="Mao Z."/>
            <person name="Pires J.C."/>
            <person name="Luo M."/>
            <person name="Kudrna D."/>
            <person name="Wing R.A."/>
            <person name="Meyers B.C."/>
            <person name="Yi K."/>
            <person name="Kong H."/>
            <person name="Lavrijsen P."/>
            <person name="Sunseri F."/>
            <person name="Falavigna A."/>
            <person name="Ye Y."/>
            <person name="Leebens-Mack J.H."/>
            <person name="Chen G."/>
        </authorList>
    </citation>
    <scope>NUCLEOTIDE SEQUENCE [LARGE SCALE GENOMIC DNA]</scope>
    <source>
        <strain evidence="3">cv. DH0086</strain>
    </source>
</reference>
<dbReference type="AlphaFoldDB" id="A0A5P1FWY1"/>
<gene>
    <name evidence="2" type="ORF">A4U43_C01F34270</name>
</gene>
<name>A0A5P1FWY1_ASPOF</name>
<evidence type="ECO:0000313" key="3">
    <source>
        <dbReference type="Proteomes" id="UP000243459"/>
    </source>
</evidence>
<proteinExistence type="predicted"/>
<accession>A0A5P1FWY1</accession>
<dbReference type="InterPro" id="IPR055357">
    <property type="entry name" value="LRR_At1g61320_AtMIF1"/>
</dbReference>
<dbReference type="InterPro" id="IPR053772">
    <property type="entry name" value="At1g61320/At1g61330-like"/>
</dbReference>
<dbReference type="PANTHER" id="PTHR34145">
    <property type="entry name" value="OS02G0105600 PROTEIN"/>
    <property type="match status" value="1"/>
</dbReference>
<dbReference type="Gramene" id="ONK81919">
    <property type="protein sequence ID" value="ONK81919"/>
    <property type="gene ID" value="A4U43_C01F34270"/>
</dbReference>
<feature type="domain" description="At1g61320/AtMIF1 LRR" evidence="1">
    <location>
        <begin position="6"/>
        <end position="193"/>
    </location>
</feature>
<evidence type="ECO:0000259" key="1">
    <source>
        <dbReference type="Pfam" id="PF23622"/>
    </source>
</evidence>
<dbReference type="OMA" id="ICASNLM"/>
<organism evidence="2 3">
    <name type="scientific">Asparagus officinalis</name>
    <name type="common">Garden asparagus</name>
    <dbReference type="NCBI Taxonomy" id="4686"/>
    <lineage>
        <taxon>Eukaryota</taxon>
        <taxon>Viridiplantae</taxon>
        <taxon>Streptophyta</taxon>
        <taxon>Embryophyta</taxon>
        <taxon>Tracheophyta</taxon>
        <taxon>Spermatophyta</taxon>
        <taxon>Magnoliopsida</taxon>
        <taxon>Liliopsida</taxon>
        <taxon>Asparagales</taxon>
        <taxon>Asparagaceae</taxon>
        <taxon>Asparagoideae</taxon>
        <taxon>Asparagus</taxon>
    </lineage>
</organism>
<dbReference type="Pfam" id="PF23622">
    <property type="entry name" value="LRR_At1g61320_AtMIF1"/>
    <property type="match status" value="1"/>
</dbReference>
<keyword evidence="3" id="KW-1185">Reference proteome</keyword>
<protein>
    <recommendedName>
        <fullName evidence="1">At1g61320/AtMIF1 LRR domain-containing protein</fullName>
    </recommendedName>
</protein>
<sequence>MGPFLQLKILNVRHCKQLVEIGICASNLMEFRYLGQLICFSLREVPKLLTVEIKIEEDVCDISSNHFLSMLSKDIPQLHTLYFHVEDEHVPEALPIFLDLKHLVLIFSNKSHTLSWATLFLLASPFLEKFQVQLPGHLNDSAKTKVPKEWVHHHLKEVELFQFGVYKKEIKFATNLLHNAKSLELMKIDPRVSNSSRVPFDWVQSGREKTIRLLRKETRPGIKLEVE</sequence>
<evidence type="ECO:0000313" key="2">
    <source>
        <dbReference type="EMBL" id="ONK81919.1"/>
    </source>
</evidence>
<dbReference type="Proteomes" id="UP000243459">
    <property type="component" value="Chromosome 1"/>
</dbReference>
<dbReference type="PANTHER" id="PTHR34145:SF28">
    <property type="entry name" value="F-BOX DOMAIN-CONTAINING PROTEIN"/>
    <property type="match status" value="1"/>
</dbReference>